<comment type="caution">
    <text evidence="1">The sequence shown here is derived from an EMBL/GenBank/DDBJ whole genome shotgun (WGS) entry which is preliminary data.</text>
</comment>
<evidence type="ECO:0000313" key="1">
    <source>
        <dbReference type="EMBL" id="KAI5431492.1"/>
    </source>
</evidence>
<gene>
    <name evidence="1" type="ORF">KIW84_035614</name>
</gene>
<accession>A0A9D4Y244</accession>
<protein>
    <submittedName>
        <fullName evidence="1">Uncharacterized protein</fullName>
    </submittedName>
</protein>
<organism evidence="1 2">
    <name type="scientific">Pisum sativum</name>
    <name type="common">Garden pea</name>
    <name type="synonym">Lathyrus oleraceus</name>
    <dbReference type="NCBI Taxonomy" id="3888"/>
    <lineage>
        <taxon>Eukaryota</taxon>
        <taxon>Viridiplantae</taxon>
        <taxon>Streptophyta</taxon>
        <taxon>Embryophyta</taxon>
        <taxon>Tracheophyta</taxon>
        <taxon>Spermatophyta</taxon>
        <taxon>Magnoliopsida</taxon>
        <taxon>eudicotyledons</taxon>
        <taxon>Gunneridae</taxon>
        <taxon>Pentapetalae</taxon>
        <taxon>rosids</taxon>
        <taxon>fabids</taxon>
        <taxon>Fabales</taxon>
        <taxon>Fabaceae</taxon>
        <taxon>Papilionoideae</taxon>
        <taxon>50 kb inversion clade</taxon>
        <taxon>NPAAA clade</taxon>
        <taxon>Hologalegina</taxon>
        <taxon>IRL clade</taxon>
        <taxon>Fabeae</taxon>
        <taxon>Lathyrus</taxon>
    </lineage>
</organism>
<dbReference type="PANTHER" id="PTHR48435:SF1">
    <property type="entry name" value="POLYPROTEIN"/>
    <property type="match status" value="1"/>
</dbReference>
<name>A0A9D4Y244_PEA</name>
<reference evidence="1 2" key="1">
    <citation type="journal article" date="2022" name="Nat. Genet.">
        <title>Improved pea reference genome and pan-genome highlight genomic features and evolutionary characteristics.</title>
        <authorList>
            <person name="Yang T."/>
            <person name="Liu R."/>
            <person name="Luo Y."/>
            <person name="Hu S."/>
            <person name="Wang D."/>
            <person name="Wang C."/>
            <person name="Pandey M.K."/>
            <person name="Ge S."/>
            <person name="Xu Q."/>
            <person name="Li N."/>
            <person name="Li G."/>
            <person name="Huang Y."/>
            <person name="Saxena R.K."/>
            <person name="Ji Y."/>
            <person name="Li M."/>
            <person name="Yan X."/>
            <person name="He Y."/>
            <person name="Liu Y."/>
            <person name="Wang X."/>
            <person name="Xiang C."/>
            <person name="Varshney R.K."/>
            <person name="Ding H."/>
            <person name="Gao S."/>
            <person name="Zong X."/>
        </authorList>
    </citation>
    <scope>NUCLEOTIDE SEQUENCE [LARGE SCALE GENOMIC DNA]</scope>
    <source>
        <strain evidence="1 2">cv. Zhongwan 6</strain>
    </source>
</reference>
<dbReference type="AlphaFoldDB" id="A0A9D4Y244"/>
<proteinExistence type="predicted"/>
<sequence>MTGTMKEWYHNLGTLKQDELHHLETRNNILGVLHREFVDDMEIFDRKNIQELFEMKCYSLKTKDLDKHYHRMRQRYYVLNGYNDPSLKNTFVSSLPQELQPKIHKILAVTQKDIRTMSLGQIHQVTLEALEKIYSFHHQFSEVIEQNSKFTHACRKPYLEIKCKDKSFVNEETIFALQDSSSDEKSFSKSKDDRYLPVYSFKEIGSSLHTPRLPCVEVHVLATKFSCPKKVIAYMDNRAHITMMNPSILPAESWVTHVAYIVATYGKFLKTNLMTKEKIGIKFFLDCIVRTRVIGSNLSNKYIVVGLDVYSAASKLQILPIRIKFKREFKPYFGILKLYSLSKIPASYEEIKSNLLKLYADIHEKFLHLKPLWKNKYFFVQLPFKLNEDVNATKATHPGISPSDYTLVREERNQLLKFPSKTNEIDESSIPNAKEKTPPWGTNQTEVVKALKKIAQTSSALKINGNGKRILQTDASDHYWRAVLVEELEGKIYYCGMPVANLKKLKNTITPPTRKLSLFLSKKKKPQSLVNLCIGVLGRHLEDIIEDLEEIAIDLPGDIKLAVADIARRRKLLSDDVLIALADASWEILDVSGSDVSDFGLIKAAERCETVAVKVLGANSRQGEREFLTEVLSKLYQEGVNTLWGCLSLHQ</sequence>
<keyword evidence="2" id="KW-1185">Reference proteome</keyword>
<dbReference type="EMBL" id="JAMSHJ010000003">
    <property type="protein sequence ID" value="KAI5431492.1"/>
    <property type="molecule type" value="Genomic_DNA"/>
</dbReference>
<dbReference type="Proteomes" id="UP001058974">
    <property type="component" value="Chromosome 3"/>
</dbReference>
<evidence type="ECO:0000313" key="2">
    <source>
        <dbReference type="Proteomes" id="UP001058974"/>
    </source>
</evidence>
<dbReference type="Gramene" id="Psat03G0561400-T1">
    <property type="protein sequence ID" value="KAI5431492.1"/>
    <property type="gene ID" value="KIW84_035614"/>
</dbReference>
<dbReference type="PANTHER" id="PTHR48435">
    <property type="entry name" value="POLYPROTEIN"/>
    <property type="match status" value="1"/>
</dbReference>
<dbReference type="InterPro" id="IPR053098">
    <property type="entry name" value="Petuviruses_polyprotein"/>
</dbReference>